<evidence type="ECO:0000256" key="1">
    <source>
        <dbReference type="ARBA" id="ARBA00004123"/>
    </source>
</evidence>
<dbReference type="GO" id="GO:0003700">
    <property type="term" value="F:DNA-binding transcription factor activity"/>
    <property type="evidence" value="ECO:0007669"/>
    <property type="project" value="InterPro"/>
</dbReference>
<proteinExistence type="predicted"/>
<evidence type="ECO:0000313" key="7">
    <source>
        <dbReference type="Proteomes" id="UP000184330"/>
    </source>
</evidence>
<evidence type="ECO:0000256" key="5">
    <source>
        <dbReference type="ARBA" id="ARBA00023242"/>
    </source>
</evidence>
<keyword evidence="4" id="KW-0804">Transcription</keyword>
<dbReference type="AlphaFoldDB" id="A0A1L7XVK9"/>
<dbReference type="CDD" id="cd12148">
    <property type="entry name" value="fungal_TF_MHR"/>
    <property type="match status" value="1"/>
</dbReference>
<evidence type="ECO:0000256" key="4">
    <source>
        <dbReference type="ARBA" id="ARBA00023163"/>
    </source>
</evidence>
<evidence type="ECO:0008006" key="8">
    <source>
        <dbReference type="Google" id="ProtNLM"/>
    </source>
</evidence>
<sequence length="488" mass="53851">MLDTQKIKTYTRAFFENPHLGSTYISQQKLQRLTDQLTFDGSSLQGADRALLYAALATGCDHSSTLGNHAEARAYYRVAADLTWNMISGPLDITKLQALTTMVGILFILGSATKESLFFLVSSAVNMIQTLGFYTESAVERISSNAKDQLCIKHLVWTIASIEGLLGLRYGHESASNGVQPYFHAFCEFGHIFSRIYRTTRTDASKDDVSQLQSLLNDWKSSFSIEVQQQDELQIWFHEAILSLALMSFVSKSTPENTSSKSMLEYLAGSDLTLSSARNMLRSLTLTAPMKETSHIIRLMVISWCIVFSAILHGQGGKDDLALLSLVSALFARLSLSRSVDCGFHEISQLGGVAASMLLTKRSSVKEAAKGRGVTRSFTSAGADNSQSSGPRSHCADLIDQQQNMFNSQETPAPDPSISPLTAITAFQSNVLDSWASDATIDELLQIDTAFGPSWESHWENHLMLQDLNRNADQRPDQTHELEMKMVC</sequence>
<dbReference type="GO" id="GO:0005634">
    <property type="term" value="C:nucleus"/>
    <property type="evidence" value="ECO:0007669"/>
    <property type="project" value="UniProtKB-SubCell"/>
</dbReference>
<accession>A0A1L7XVK9</accession>
<dbReference type="OrthoDB" id="407198at2759"/>
<keyword evidence="5" id="KW-0539">Nucleus</keyword>
<organism evidence="6 7">
    <name type="scientific">Phialocephala subalpina</name>
    <dbReference type="NCBI Taxonomy" id="576137"/>
    <lineage>
        <taxon>Eukaryota</taxon>
        <taxon>Fungi</taxon>
        <taxon>Dikarya</taxon>
        <taxon>Ascomycota</taxon>
        <taxon>Pezizomycotina</taxon>
        <taxon>Leotiomycetes</taxon>
        <taxon>Helotiales</taxon>
        <taxon>Mollisiaceae</taxon>
        <taxon>Phialocephala</taxon>
        <taxon>Phialocephala fortinii species complex</taxon>
    </lineage>
</organism>
<evidence type="ECO:0000256" key="2">
    <source>
        <dbReference type="ARBA" id="ARBA00023015"/>
    </source>
</evidence>
<dbReference type="PANTHER" id="PTHR46910:SF37">
    <property type="entry name" value="ZN(II)2CYS6 TRANSCRIPTION FACTOR (EUROFUNG)"/>
    <property type="match status" value="1"/>
</dbReference>
<dbReference type="PANTHER" id="PTHR46910">
    <property type="entry name" value="TRANSCRIPTION FACTOR PDR1"/>
    <property type="match status" value="1"/>
</dbReference>
<keyword evidence="2" id="KW-0805">Transcription regulation</keyword>
<name>A0A1L7XVK9_9HELO</name>
<comment type="subcellular location">
    <subcellularLocation>
        <location evidence="1">Nucleus</location>
    </subcellularLocation>
</comment>
<dbReference type="Proteomes" id="UP000184330">
    <property type="component" value="Unassembled WGS sequence"/>
</dbReference>
<evidence type="ECO:0000313" key="6">
    <source>
        <dbReference type="EMBL" id="CZR69037.1"/>
    </source>
</evidence>
<gene>
    <name evidence="6" type="ORF">PAC_18938</name>
</gene>
<keyword evidence="3" id="KW-0238">DNA-binding</keyword>
<evidence type="ECO:0000256" key="3">
    <source>
        <dbReference type="ARBA" id="ARBA00023125"/>
    </source>
</evidence>
<keyword evidence="7" id="KW-1185">Reference proteome</keyword>
<reference evidence="6 7" key="1">
    <citation type="submission" date="2016-03" db="EMBL/GenBank/DDBJ databases">
        <authorList>
            <person name="Ploux O."/>
        </authorList>
    </citation>
    <scope>NUCLEOTIDE SEQUENCE [LARGE SCALE GENOMIC DNA]</scope>
    <source>
        <strain evidence="6 7">UAMH 11012</strain>
    </source>
</reference>
<dbReference type="GO" id="GO:0003677">
    <property type="term" value="F:DNA binding"/>
    <property type="evidence" value="ECO:0007669"/>
    <property type="project" value="UniProtKB-KW"/>
</dbReference>
<dbReference type="EMBL" id="FJOG01000064">
    <property type="protein sequence ID" value="CZR69037.1"/>
    <property type="molecule type" value="Genomic_DNA"/>
</dbReference>
<dbReference type="InterPro" id="IPR050987">
    <property type="entry name" value="AtrR-like"/>
</dbReference>
<protein>
    <recommendedName>
        <fullName evidence="8">Transcription factor domain-containing protein</fullName>
    </recommendedName>
</protein>